<dbReference type="InterPro" id="IPR009057">
    <property type="entry name" value="Homeodomain-like_sf"/>
</dbReference>
<dbReference type="Gene3D" id="1.10.10.60">
    <property type="entry name" value="Homeodomain-like"/>
    <property type="match status" value="2"/>
</dbReference>
<dbReference type="PROSITE" id="PS50110">
    <property type="entry name" value="RESPONSE_REGULATORY"/>
    <property type="match status" value="1"/>
</dbReference>
<dbReference type="PROSITE" id="PS00041">
    <property type="entry name" value="HTH_ARAC_FAMILY_1"/>
    <property type="match status" value="1"/>
</dbReference>
<dbReference type="RefSeq" id="WP_016116519.1">
    <property type="nucleotide sequence ID" value="NZ_CP189809.1"/>
</dbReference>
<dbReference type="PANTHER" id="PTHR42713">
    <property type="entry name" value="HISTIDINE KINASE-RELATED"/>
    <property type="match status" value="1"/>
</dbReference>
<dbReference type="SMART" id="SM00448">
    <property type="entry name" value="REC"/>
    <property type="match status" value="1"/>
</dbReference>
<dbReference type="PROSITE" id="PS01124">
    <property type="entry name" value="HTH_ARAC_FAMILY_2"/>
    <property type="match status" value="1"/>
</dbReference>
<dbReference type="GO" id="GO:0000160">
    <property type="term" value="P:phosphorelay signal transduction system"/>
    <property type="evidence" value="ECO:0007669"/>
    <property type="project" value="UniProtKB-KW"/>
</dbReference>
<evidence type="ECO:0000256" key="8">
    <source>
        <dbReference type="PROSITE-ProRule" id="PRU00169"/>
    </source>
</evidence>
<dbReference type="GO" id="GO:0005737">
    <property type="term" value="C:cytoplasm"/>
    <property type="evidence" value="ECO:0007669"/>
    <property type="project" value="UniProtKB-SubCell"/>
</dbReference>
<keyword evidence="7" id="KW-0804">Transcription</keyword>
<dbReference type="SMART" id="SM00342">
    <property type="entry name" value="HTH_ARAC"/>
    <property type="match status" value="1"/>
</dbReference>
<comment type="caution">
    <text evidence="9">The sequence shown here is derived from an EMBL/GenBank/DDBJ whole genome shotgun (WGS) entry which is preliminary data.</text>
</comment>
<dbReference type="Gene3D" id="3.40.50.2300">
    <property type="match status" value="1"/>
</dbReference>
<dbReference type="InterPro" id="IPR011006">
    <property type="entry name" value="CheY-like_superfamily"/>
</dbReference>
<feature type="modified residue" description="4-aspartylphosphate" evidence="8">
    <location>
        <position position="57"/>
    </location>
</feature>
<dbReference type="Proteomes" id="UP000195321">
    <property type="component" value="Unassembled WGS sequence"/>
</dbReference>
<comment type="subcellular location">
    <subcellularLocation>
        <location evidence="1">Cytoplasm</location>
    </subcellularLocation>
</comment>
<dbReference type="InterPro" id="IPR020449">
    <property type="entry name" value="Tscrpt_reg_AraC-type_HTH"/>
</dbReference>
<accession>A0A1Y3MHT2</accession>
<proteinExistence type="predicted"/>
<evidence type="ECO:0000256" key="7">
    <source>
        <dbReference type="ARBA" id="ARBA00023163"/>
    </source>
</evidence>
<dbReference type="SUPFAM" id="SSF46689">
    <property type="entry name" value="Homeodomain-like"/>
    <property type="match status" value="2"/>
</dbReference>
<dbReference type="PANTHER" id="PTHR42713:SF3">
    <property type="entry name" value="TRANSCRIPTIONAL REGULATORY PROTEIN HPTR"/>
    <property type="match status" value="1"/>
</dbReference>
<keyword evidence="2" id="KW-0963">Cytoplasm</keyword>
<dbReference type="SUPFAM" id="SSF52172">
    <property type="entry name" value="CheY-like"/>
    <property type="match status" value="1"/>
</dbReference>
<gene>
    <name evidence="9" type="ORF">BW425_07345</name>
</gene>
<keyword evidence="4" id="KW-0902">Two-component regulatory system</keyword>
<evidence type="ECO:0000256" key="6">
    <source>
        <dbReference type="ARBA" id="ARBA00023125"/>
    </source>
</evidence>
<keyword evidence="3 8" id="KW-0597">Phosphoprotein</keyword>
<keyword evidence="6 9" id="KW-0238">DNA-binding</keyword>
<dbReference type="InterPro" id="IPR018060">
    <property type="entry name" value="HTH_AraC"/>
</dbReference>
<dbReference type="InterPro" id="IPR001789">
    <property type="entry name" value="Sig_transdc_resp-reg_receiver"/>
</dbReference>
<evidence type="ECO:0000256" key="1">
    <source>
        <dbReference type="ARBA" id="ARBA00004496"/>
    </source>
</evidence>
<evidence type="ECO:0000313" key="10">
    <source>
        <dbReference type="Proteomes" id="UP000195321"/>
    </source>
</evidence>
<sequence length="388" mass="45791">MKRIKVLIADDETIVRRGLKMAVDWSAYNMEVVADVPNGERGWEEFVQHEPEVVITDIVMPVVNGIEFVKKIKQHAPKTKVLLLSCHRAFEYAQEGIKLGVSGYLLKTSFHDEELDQYLRAFQTELTIHKETEAIEQQKSLFYEDFFQWLCGFQNQFQEILVDLFRNEWKWMNDGYYACFIRSESRLHLILQEMDQKVSNPHVKILCGKDQCFLFLNEKYKEMMEQMFMDVKSKYEELYWITSGELFSIEQWMNSVKSMKQFAELEIKYKVTINNWPKTIKEAILYTMNHLSEPIVVSEVAEMVGLSRSHFSMLFKKIIGESFHSFTERRKLELAMQMLQTTSLTIQEVAEHIGISNSKYFSKWFKKCTGTTPSEYREKQCGTLYKTN</sequence>
<evidence type="ECO:0000256" key="3">
    <source>
        <dbReference type="ARBA" id="ARBA00022553"/>
    </source>
</evidence>
<dbReference type="PRINTS" id="PR00032">
    <property type="entry name" value="HTHARAC"/>
</dbReference>
<dbReference type="GO" id="GO:0003700">
    <property type="term" value="F:DNA-binding transcription factor activity"/>
    <property type="evidence" value="ECO:0007669"/>
    <property type="project" value="InterPro"/>
</dbReference>
<dbReference type="CDD" id="cd17536">
    <property type="entry name" value="REC_YesN-like"/>
    <property type="match status" value="1"/>
</dbReference>
<evidence type="ECO:0000313" key="9">
    <source>
        <dbReference type="EMBL" id="OUM49586.1"/>
    </source>
</evidence>
<keyword evidence="5" id="KW-0805">Transcription regulation</keyword>
<dbReference type="EMBL" id="MWPX01000005">
    <property type="protein sequence ID" value="OUM49586.1"/>
    <property type="molecule type" value="Genomic_DNA"/>
</dbReference>
<protein>
    <submittedName>
        <fullName evidence="9">DNA-binding response regulator</fullName>
    </submittedName>
</protein>
<evidence type="ECO:0000256" key="4">
    <source>
        <dbReference type="ARBA" id="ARBA00023012"/>
    </source>
</evidence>
<name>A0A1Y3MHT2_9BACI</name>
<dbReference type="AlphaFoldDB" id="A0A1Y3MHT2"/>
<dbReference type="Pfam" id="PF12833">
    <property type="entry name" value="HTH_18"/>
    <property type="match status" value="1"/>
</dbReference>
<evidence type="ECO:0000256" key="5">
    <source>
        <dbReference type="ARBA" id="ARBA00023015"/>
    </source>
</evidence>
<dbReference type="InterPro" id="IPR051552">
    <property type="entry name" value="HptR"/>
</dbReference>
<evidence type="ECO:0000256" key="2">
    <source>
        <dbReference type="ARBA" id="ARBA00022490"/>
    </source>
</evidence>
<reference evidence="9 10" key="1">
    <citation type="submission" date="2017-02" db="EMBL/GenBank/DDBJ databases">
        <title>Bacillus pseudomycoides isolate FSL K6-0042.</title>
        <authorList>
            <person name="Kovac J."/>
        </authorList>
    </citation>
    <scope>NUCLEOTIDE SEQUENCE [LARGE SCALE GENOMIC DNA]</scope>
    <source>
        <strain evidence="9 10">FSL K6-0042</strain>
    </source>
</reference>
<dbReference type="GO" id="GO:0043565">
    <property type="term" value="F:sequence-specific DNA binding"/>
    <property type="evidence" value="ECO:0007669"/>
    <property type="project" value="InterPro"/>
</dbReference>
<organism evidence="9 10">
    <name type="scientific">Bacillus pseudomycoides</name>
    <dbReference type="NCBI Taxonomy" id="64104"/>
    <lineage>
        <taxon>Bacteria</taxon>
        <taxon>Bacillati</taxon>
        <taxon>Bacillota</taxon>
        <taxon>Bacilli</taxon>
        <taxon>Bacillales</taxon>
        <taxon>Bacillaceae</taxon>
        <taxon>Bacillus</taxon>
        <taxon>Bacillus cereus group</taxon>
    </lineage>
</organism>
<dbReference type="InterPro" id="IPR018062">
    <property type="entry name" value="HTH_AraC-typ_CS"/>
</dbReference>
<dbReference type="Pfam" id="PF00072">
    <property type="entry name" value="Response_reg"/>
    <property type="match status" value="1"/>
</dbReference>